<dbReference type="SMART" id="SM00490">
    <property type="entry name" value="HELICc"/>
    <property type="match status" value="1"/>
</dbReference>
<dbReference type="STRING" id="101127.A0A1X2GA53"/>
<dbReference type="SMART" id="SM00487">
    <property type="entry name" value="DEXDc"/>
    <property type="match status" value="1"/>
</dbReference>
<organism evidence="5 6">
    <name type="scientific">Hesseltinella vesiculosa</name>
    <dbReference type="NCBI Taxonomy" id="101127"/>
    <lineage>
        <taxon>Eukaryota</taxon>
        <taxon>Fungi</taxon>
        <taxon>Fungi incertae sedis</taxon>
        <taxon>Mucoromycota</taxon>
        <taxon>Mucoromycotina</taxon>
        <taxon>Mucoromycetes</taxon>
        <taxon>Mucorales</taxon>
        <taxon>Cunninghamellaceae</taxon>
        <taxon>Hesseltinella</taxon>
    </lineage>
</organism>
<reference evidence="5 6" key="1">
    <citation type="submission" date="2016-07" db="EMBL/GenBank/DDBJ databases">
        <title>Pervasive Adenine N6-methylation of Active Genes in Fungi.</title>
        <authorList>
            <consortium name="DOE Joint Genome Institute"/>
            <person name="Mondo S.J."/>
            <person name="Dannebaum R.O."/>
            <person name="Kuo R.C."/>
            <person name="Labutti K."/>
            <person name="Haridas S."/>
            <person name="Kuo A."/>
            <person name="Salamov A."/>
            <person name="Ahrendt S.R."/>
            <person name="Lipzen A."/>
            <person name="Sullivan W."/>
            <person name="Andreopoulos W.B."/>
            <person name="Clum A."/>
            <person name="Lindquist E."/>
            <person name="Daum C."/>
            <person name="Ramamoorthy G.K."/>
            <person name="Gryganskyi A."/>
            <person name="Culley D."/>
            <person name="Magnuson J.K."/>
            <person name="James T.Y."/>
            <person name="O'Malley M.A."/>
            <person name="Stajich J.E."/>
            <person name="Spatafora J.W."/>
            <person name="Visel A."/>
            <person name="Grigoriev I.V."/>
        </authorList>
    </citation>
    <scope>NUCLEOTIDE SEQUENCE [LARGE SCALE GENOMIC DNA]</scope>
    <source>
        <strain evidence="5 6">NRRL 3301</strain>
    </source>
</reference>
<dbReference type="InterPro" id="IPR014001">
    <property type="entry name" value="Helicase_ATP-bd"/>
</dbReference>
<dbReference type="CDD" id="cd18797">
    <property type="entry name" value="SF2_C_Hrq"/>
    <property type="match status" value="1"/>
</dbReference>
<dbReference type="Pfam" id="PF00270">
    <property type="entry name" value="DEAD"/>
    <property type="match status" value="1"/>
</dbReference>
<dbReference type="InterPro" id="IPR027417">
    <property type="entry name" value="P-loop_NTPase"/>
</dbReference>
<dbReference type="SUPFAM" id="SSF52540">
    <property type="entry name" value="P-loop containing nucleoside triphosphate hydrolases"/>
    <property type="match status" value="1"/>
</dbReference>
<dbReference type="GO" id="GO:0043138">
    <property type="term" value="F:3'-5' DNA helicase activity"/>
    <property type="evidence" value="ECO:0007669"/>
    <property type="project" value="EnsemblFungi"/>
</dbReference>
<dbReference type="GO" id="GO:0000405">
    <property type="term" value="F:bubble DNA binding"/>
    <property type="evidence" value="ECO:0007669"/>
    <property type="project" value="EnsemblFungi"/>
</dbReference>
<gene>
    <name evidence="5" type="ORF">DM01DRAFT_1394646</name>
</gene>
<accession>A0A1X2GA53</accession>
<evidence type="ECO:0000256" key="1">
    <source>
        <dbReference type="ARBA" id="ARBA00022741"/>
    </source>
</evidence>
<comment type="caution">
    <text evidence="5">The sequence shown here is derived from an EMBL/GenBank/DDBJ whole genome shotgun (WGS) entry which is preliminary data.</text>
</comment>
<feature type="domain" description="Helicase C-terminal" evidence="4">
    <location>
        <begin position="259"/>
        <end position="414"/>
    </location>
</feature>
<protein>
    <submittedName>
        <fullName evidence="5">DEAD-domain-containing protein</fullName>
    </submittedName>
</protein>
<dbReference type="EMBL" id="MCGT01000028">
    <property type="protein sequence ID" value="ORX48826.1"/>
    <property type="molecule type" value="Genomic_DNA"/>
</dbReference>
<dbReference type="GO" id="GO:1901255">
    <property type="term" value="P:nucleotide-excision repair involved in interstrand cross-link repair"/>
    <property type="evidence" value="ECO:0007669"/>
    <property type="project" value="EnsemblFungi"/>
</dbReference>
<dbReference type="GO" id="GO:0005634">
    <property type="term" value="C:nucleus"/>
    <property type="evidence" value="ECO:0007669"/>
    <property type="project" value="EnsemblFungi"/>
</dbReference>
<dbReference type="PROSITE" id="PS51192">
    <property type="entry name" value="HELICASE_ATP_BIND_1"/>
    <property type="match status" value="1"/>
</dbReference>
<feature type="domain" description="Helicase ATP-binding" evidence="3">
    <location>
        <begin position="40"/>
        <end position="225"/>
    </location>
</feature>
<evidence type="ECO:0000313" key="6">
    <source>
        <dbReference type="Proteomes" id="UP000242146"/>
    </source>
</evidence>
<sequence length="759" mass="86277">MADGRFIVLGELALPLSPELLAVLEDNGVHRFYLHQAMAIDAIRSKKHVIVSTSTASGKSLIYQVPLMEALLEDPSTRALFIFPTKSLAQDQQRSLQAWMASVPSLESVKVATYDGDTPFEQRARIRATANVIITNPDMIHHSIIPNARDRWQDFFPRLRFIVIDEIHVYHDIFGAHVSLILRRMLRVCCHIFNNQDIRVISCSATLKEPDLHMHRLVGPTVENIVSIEEDGAPKKVVLWNPPLTDRPTPGVRRSAIAESADLLVYLVSRNVRTIVFCKLRKTCELLMKQVRELLKDRHDMLSKIMSYRGGYTPASRRLIEQQMFRNELLAVISTNALELGIDIGSLDAVMMVGIPWSLAAFWQQSGRAGRRHNESLTLVVADQNPLDQFYASHPQQLFTRSIPPLILEIEENQILEDHLQCAAYELPIDLLHDGAYFGPRLGAICTSKLKFIPESNFFRPHPSKIYPHPPSHHVQIRGIIENETIAVVDVSNPNDHRILEELEPARVPFEAYEGAIFIHKGITYLVKECNLDKQFVKVQMVRVDWITRQRDYTNVNSVSTQFKRDLGPTWVSYGEVERETVVFGYYKLDKRGRILDTYEINMDPILRKGTGLWIDLPSDCVRELETRDIDPMSAIHATAHLMISQIAHLLSHSPLISGISTECKSPFATRHRPTRVILYESYAGILRNVYQGFERLLSLCYDCISQCPCKDGCPHCIYISTCTEENLLCSKIGALVVLHALLHSQKPRPENKFVLVGR</sequence>
<proteinExistence type="predicted"/>
<evidence type="ECO:0000259" key="3">
    <source>
        <dbReference type="PROSITE" id="PS51192"/>
    </source>
</evidence>
<dbReference type="CDD" id="cd17923">
    <property type="entry name" value="DEXHc_Hrq1-like"/>
    <property type="match status" value="1"/>
</dbReference>
<dbReference type="InterPro" id="IPR011545">
    <property type="entry name" value="DEAD/DEAH_box_helicase_dom"/>
</dbReference>
<dbReference type="AlphaFoldDB" id="A0A1X2GA53"/>
<evidence type="ECO:0000313" key="5">
    <source>
        <dbReference type="EMBL" id="ORX48826.1"/>
    </source>
</evidence>
<evidence type="ECO:0000259" key="4">
    <source>
        <dbReference type="PROSITE" id="PS51194"/>
    </source>
</evidence>
<keyword evidence="2" id="KW-0067">ATP-binding</keyword>
<dbReference type="Pfam" id="PF22982">
    <property type="entry name" value="WHD_HRQ1"/>
    <property type="match status" value="1"/>
</dbReference>
<keyword evidence="1" id="KW-0547">Nucleotide-binding</keyword>
<dbReference type="PROSITE" id="PS51194">
    <property type="entry name" value="HELICASE_CTER"/>
    <property type="match status" value="1"/>
</dbReference>
<dbReference type="Gene3D" id="3.40.50.300">
    <property type="entry name" value="P-loop containing nucleotide triphosphate hydrolases"/>
    <property type="match status" value="2"/>
</dbReference>
<keyword evidence="6" id="KW-1185">Reference proteome</keyword>
<dbReference type="Pfam" id="PF09369">
    <property type="entry name" value="MZB"/>
    <property type="match status" value="1"/>
</dbReference>
<dbReference type="Proteomes" id="UP000242146">
    <property type="component" value="Unassembled WGS sequence"/>
</dbReference>
<dbReference type="InterPro" id="IPR055227">
    <property type="entry name" value="HRQ1_WHD"/>
</dbReference>
<dbReference type="GO" id="GO:0005524">
    <property type="term" value="F:ATP binding"/>
    <property type="evidence" value="ECO:0007669"/>
    <property type="project" value="UniProtKB-KW"/>
</dbReference>
<dbReference type="InterPro" id="IPR001650">
    <property type="entry name" value="Helicase_C-like"/>
</dbReference>
<dbReference type="PANTHER" id="PTHR47957">
    <property type="entry name" value="ATP-DEPENDENT HELICASE HRQ1"/>
    <property type="match status" value="1"/>
</dbReference>
<dbReference type="OrthoDB" id="18781at2759"/>
<dbReference type="GO" id="GO:0035861">
    <property type="term" value="C:site of double-strand break"/>
    <property type="evidence" value="ECO:0007669"/>
    <property type="project" value="EnsemblFungi"/>
</dbReference>
<evidence type="ECO:0000256" key="2">
    <source>
        <dbReference type="ARBA" id="ARBA00022840"/>
    </source>
</evidence>
<name>A0A1X2GA53_9FUNG</name>
<dbReference type="PANTHER" id="PTHR47957:SF3">
    <property type="entry name" value="ATP-DEPENDENT HELICASE HRQ1"/>
    <property type="match status" value="1"/>
</dbReference>
<dbReference type="GO" id="GO:0070914">
    <property type="term" value="P:UV-damage excision repair"/>
    <property type="evidence" value="ECO:0007669"/>
    <property type="project" value="EnsemblFungi"/>
</dbReference>
<dbReference type="Pfam" id="PF00271">
    <property type="entry name" value="Helicase_C"/>
    <property type="match status" value="1"/>
</dbReference>
<dbReference type="InterPro" id="IPR018973">
    <property type="entry name" value="MZB"/>
</dbReference>